<dbReference type="Proteomes" id="UP000824120">
    <property type="component" value="Chromosome 7"/>
</dbReference>
<evidence type="ECO:0000313" key="1">
    <source>
        <dbReference type="EMBL" id="KAG5597934.1"/>
    </source>
</evidence>
<name>A0A9J5YFY8_SOLCO</name>
<dbReference type="AlphaFoldDB" id="A0A9J5YFY8"/>
<protein>
    <submittedName>
        <fullName evidence="1">Uncharacterized protein</fullName>
    </submittedName>
</protein>
<sequence>MGWAFMGWVGLTKKPKEKPECMNTAEESSLLPDLHRFVQFTKSENFAPNLNSGFLLVIFS</sequence>
<gene>
    <name evidence="1" type="ORF">H5410_039166</name>
</gene>
<keyword evidence="2" id="KW-1185">Reference proteome</keyword>
<organism evidence="1 2">
    <name type="scientific">Solanum commersonii</name>
    <name type="common">Commerson's wild potato</name>
    <name type="synonym">Commerson's nightshade</name>
    <dbReference type="NCBI Taxonomy" id="4109"/>
    <lineage>
        <taxon>Eukaryota</taxon>
        <taxon>Viridiplantae</taxon>
        <taxon>Streptophyta</taxon>
        <taxon>Embryophyta</taxon>
        <taxon>Tracheophyta</taxon>
        <taxon>Spermatophyta</taxon>
        <taxon>Magnoliopsida</taxon>
        <taxon>eudicotyledons</taxon>
        <taxon>Gunneridae</taxon>
        <taxon>Pentapetalae</taxon>
        <taxon>asterids</taxon>
        <taxon>lamiids</taxon>
        <taxon>Solanales</taxon>
        <taxon>Solanaceae</taxon>
        <taxon>Solanoideae</taxon>
        <taxon>Solaneae</taxon>
        <taxon>Solanum</taxon>
    </lineage>
</organism>
<reference evidence="1 2" key="1">
    <citation type="submission" date="2020-09" db="EMBL/GenBank/DDBJ databases">
        <title>De no assembly of potato wild relative species, Solanum commersonii.</title>
        <authorList>
            <person name="Cho K."/>
        </authorList>
    </citation>
    <scope>NUCLEOTIDE SEQUENCE [LARGE SCALE GENOMIC DNA]</scope>
    <source>
        <strain evidence="1">LZ3.2</strain>
        <tissue evidence="1">Leaf</tissue>
    </source>
</reference>
<dbReference type="EMBL" id="JACXVP010000007">
    <property type="protein sequence ID" value="KAG5597934.1"/>
    <property type="molecule type" value="Genomic_DNA"/>
</dbReference>
<comment type="caution">
    <text evidence="1">The sequence shown here is derived from an EMBL/GenBank/DDBJ whole genome shotgun (WGS) entry which is preliminary data.</text>
</comment>
<proteinExistence type="predicted"/>
<accession>A0A9J5YFY8</accession>
<evidence type="ECO:0000313" key="2">
    <source>
        <dbReference type="Proteomes" id="UP000824120"/>
    </source>
</evidence>